<keyword evidence="6 8" id="KW-0662">Pyridine nucleotide biosynthesis</keyword>
<comment type="similarity">
    <text evidence="2 8">Belongs to the NAPRTase family.</text>
</comment>
<evidence type="ECO:0000256" key="8">
    <source>
        <dbReference type="RuleBase" id="RU003838"/>
    </source>
</evidence>
<dbReference type="EMBL" id="LVVM01004693">
    <property type="protein sequence ID" value="OJA12328.1"/>
    <property type="molecule type" value="Genomic_DNA"/>
</dbReference>
<keyword evidence="5 8" id="KW-0436">Ligase</keyword>
<dbReference type="InterPro" id="IPR041525">
    <property type="entry name" value="N/Namide_PRibTrfase"/>
</dbReference>
<dbReference type="InterPro" id="IPR007229">
    <property type="entry name" value="Nic_PRibTrfase-Fam"/>
</dbReference>
<dbReference type="SUPFAM" id="SSF51690">
    <property type="entry name" value="Nicotinate/Quinolinate PRTase C-terminal domain-like"/>
    <property type="match status" value="1"/>
</dbReference>
<sequence length="446" mass="51316">MASNIDVSVPGAHSEFKVVSILDTDLYKARTIFTMQQAVFEYYPTAQAVYRFAHRDKDRQLPKACIEKFKISLNSFAEVQLKQDERVWLQDKCNYFKPNYLDYLQSYRFKPEQITVNFIPSSDDPAMGSVEIEARGLWLETILWEVPLMACLSEIYFRYADQDWDYTGQEEQAMHKARCLFDARCTFSDFGTRRRRSLHAHDLVLSGIIKAQDAHEWKDGFFGTSNAYFAMRYNLNTIGTIAHEWFMGANRSNMQLQRRYRDSFGPLVKTLRRKSFCYTHGHLLYGSVLSGAHLKVITPLAFLDFGSQEFDSIRANQWKALRQDSGNPKAFAPRAKQMYEERGIDHTQKGIIYSDALDFNKAKALHDQCQQLGFTKCSFGIGTWLTNDFKMKSSGYKEKSKALNMVIKLGSIDGKECVKISDEITKNTGVPEAVTKVKEIYQIPLS</sequence>
<evidence type="ECO:0000313" key="12">
    <source>
        <dbReference type="Proteomes" id="UP000183567"/>
    </source>
</evidence>
<protein>
    <recommendedName>
        <fullName evidence="3 8">Nicotinate phosphoribosyltransferase</fullName>
        <ecNumber evidence="3 8">6.3.4.21</ecNumber>
    </recommendedName>
</protein>
<comment type="caution">
    <text evidence="11">The sequence shown here is derived from an EMBL/GenBank/DDBJ whole genome shotgun (WGS) entry which is preliminary data.</text>
</comment>
<dbReference type="PIRSF" id="PIRSF000484">
    <property type="entry name" value="NAPRT"/>
    <property type="match status" value="1"/>
</dbReference>
<dbReference type="GO" id="GO:0034355">
    <property type="term" value="P:NAD+ biosynthetic process via the salvage pathway"/>
    <property type="evidence" value="ECO:0007669"/>
    <property type="project" value="TreeGrafter"/>
</dbReference>
<dbReference type="UniPathway" id="UPA00253">
    <property type="reaction ID" value="UER00457"/>
</dbReference>
<feature type="domain" description="Nicotinate phosphoribosyltransferase N-terminal" evidence="10">
    <location>
        <begin position="22"/>
        <end position="153"/>
    </location>
</feature>
<dbReference type="Pfam" id="PF17767">
    <property type="entry name" value="NAPRTase_N"/>
    <property type="match status" value="1"/>
</dbReference>
<dbReference type="AlphaFoldDB" id="A0A1J8QG41"/>
<dbReference type="PANTHER" id="PTHR11098:SF1">
    <property type="entry name" value="NICOTINATE PHOSPHORIBOSYLTRANSFERASE"/>
    <property type="match status" value="1"/>
</dbReference>
<dbReference type="Gene3D" id="3.20.140.10">
    <property type="entry name" value="nicotinate phosphoribosyltransferase"/>
    <property type="match status" value="1"/>
</dbReference>
<dbReference type="STRING" id="180088.A0A1J8QG41"/>
<dbReference type="NCBIfam" id="TIGR01514">
    <property type="entry name" value="NAPRTase"/>
    <property type="match status" value="1"/>
</dbReference>
<comment type="catalytic activity">
    <reaction evidence="7 8">
        <text>5-phospho-alpha-D-ribose 1-diphosphate + nicotinate + ATP + H2O = nicotinate beta-D-ribonucleotide + ADP + phosphate + diphosphate</text>
        <dbReference type="Rhea" id="RHEA:36163"/>
        <dbReference type="ChEBI" id="CHEBI:15377"/>
        <dbReference type="ChEBI" id="CHEBI:30616"/>
        <dbReference type="ChEBI" id="CHEBI:32544"/>
        <dbReference type="ChEBI" id="CHEBI:33019"/>
        <dbReference type="ChEBI" id="CHEBI:43474"/>
        <dbReference type="ChEBI" id="CHEBI:57502"/>
        <dbReference type="ChEBI" id="CHEBI:58017"/>
        <dbReference type="ChEBI" id="CHEBI:456216"/>
        <dbReference type="EC" id="6.3.4.21"/>
    </reaction>
</comment>
<comment type="pathway">
    <text evidence="1 8">Cofactor biosynthesis; NAD(+) biosynthesis; nicotinate D-ribonucleotide from nicotinate: step 1/1.</text>
</comment>
<dbReference type="GO" id="GO:0005829">
    <property type="term" value="C:cytosol"/>
    <property type="evidence" value="ECO:0007669"/>
    <property type="project" value="TreeGrafter"/>
</dbReference>
<evidence type="ECO:0000256" key="7">
    <source>
        <dbReference type="ARBA" id="ARBA00048668"/>
    </source>
</evidence>
<keyword evidence="4" id="KW-0597">Phosphoprotein</keyword>
<evidence type="ECO:0000256" key="4">
    <source>
        <dbReference type="ARBA" id="ARBA00022553"/>
    </source>
</evidence>
<dbReference type="Pfam" id="PF04095">
    <property type="entry name" value="NAPRTase"/>
    <property type="match status" value="1"/>
</dbReference>
<evidence type="ECO:0000256" key="3">
    <source>
        <dbReference type="ARBA" id="ARBA00013236"/>
    </source>
</evidence>
<keyword evidence="12" id="KW-1185">Reference proteome</keyword>
<evidence type="ECO:0000256" key="6">
    <source>
        <dbReference type="ARBA" id="ARBA00022642"/>
    </source>
</evidence>
<dbReference type="InterPro" id="IPR036068">
    <property type="entry name" value="Nicotinate_pribotase-like_C"/>
</dbReference>
<feature type="domain" description="Nicotinate/nicotinamide phosphoribosyltransferase" evidence="9">
    <location>
        <begin position="186"/>
        <end position="444"/>
    </location>
</feature>
<reference evidence="11 12" key="1">
    <citation type="submission" date="2016-03" db="EMBL/GenBank/DDBJ databases">
        <title>Comparative genomics of the ectomycorrhizal sister species Rhizopogon vinicolor and Rhizopogon vesiculosus (Basidiomycota: Boletales) reveals a divergence of the mating type B locus.</title>
        <authorList>
            <person name="Mujic A.B."/>
            <person name="Kuo A."/>
            <person name="Tritt A."/>
            <person name="Lipzen A."/>
            <person name="Chen C."/>
            <person name="Johnson J."/>
            <person name="Sharma A."/>
            <person name="Barry K."/>
            <person name="Grigoriev I.V."/>
            <person name="Spatafora J.W."/>
        </authorList>
    </citation>
    <scope>NUCLEOTIDE SEQUENCE [LARGE SCALE GENOMIC DNA]</scope>
    <source>
        <strain evidence="11 12">AM-OR11-056</strain>
    </source>
</reference>
<organism evidence="11 12">
    <name type="scientific">Rhizopogon vesiculosus</name>
    <dbReference type="NCBI Taxonomy" id="180088"/>
    <lineage>
        <taxon>Eukaryota</taxon>
        <taxon>Fungi</taxon>
        <taxon>Dikarya</taxon>
        <taxon>Basidiomycota</taxon>
        <taxon>Agaricomycotina</taxon>
        <taxon>Agaricomycetes</taxon>
        <taxon>Agaricomycetidae</taxon>
        <taxon>Boletales</taxon>
        <taxon>Suillineae</taxon>
        <taxon>Rhizopogonaceae</taxon>
        <taxon>Rhizopogon</taxon>
    </lineage>
</organism>
<evidence type="ECO:0000313" key="11">
    <source>
        <dbReference type="EMBL" id="OJA12328.1"/>
    </source>
</evidence>
<gene>
    <name evidence="11" type="ORF">AZE42_07341</name>
</gene>
<dbReference type="InterPro" id="IPR040727">
    <property type="entry name" value="NAPRTase_N"/>
</dbReference>
<evidence type="ECO:0000256" key="1">
    <source>
        <dbReference type="ARBA" id="ARBA00004952"/>
    </source>
</evidence>
<evidence type="ECO:0000256" key="5">
    <source>
        <dbReference type="ARBA" id="ARBA00022598"/>
    </source>
</evidence>
<comment type="function">
    <text evidence="8">Catalyzes the synthesis of beta-nicotinate D-ribonucleotide from nicotinate and 5-phospho-D-ribose 1-phosphate at the expense of ATP.</text>
</comment>
<dbReference type="EC" id="6.3.4.21" evidence="3 8"/>
<dbReference type="OrthoDB" id="193380at2759"/>
<dbReference type="Proteomes" id="UP000183567">
    <property type="component" value="Unassembled WGS sequence"/>
</dbReference>
<proteinExistence type="inferred from homology"/>
<evidence type="ECO:0000259" key="10">
    <source>
        <dbReference type="Pfam" id="PF17767"/>
    </source>
</evidence>
<dbReference type="InterPro" id="IPR006406">
    <property type="entry name" value="Nic_PRibTrfase"/>
</dbReference>
<dbReference type="SUPFAM" id="SSF54675">
    <property type="entry name" value="Nicotinate/Quinolinate PRTase N-terminal domain-like"/>
    <property type="match status" value="1"/>
</dbReference>
<evidence type="ECO:0000256" key="2">
    <source>
        <dbReference type="ARBA" id="ARBA00010897"/>
    </source>
</evidence>
<dbReference type="PANTHER" id="PTHR11098">
    <property type="entry name" value="NICOTINATE PHOSPHORIBOSYLTRANSFERASE"/>
    <property type="match status" value="1"/>
</dbReference>
<comment type="PTM">
    <text evidence="8">Transiently phosphorylated on a His residue during the reaction cycle. Phosphorylation strongly increases the affinity for substrates and increases the rate of nicotinate D-ribonucleotide production. Dephosphorylation regenerates the low-affinity form of the enzyme, leading to product release.</text>
</comment>
<evidence type="ECO:0000259" key="9">
    <source>
        <dbReference type="Pfam" id="PF04095"/>
    </source>
</evidence>
<dbReference type="GO" id="GO:0004516">
    <property type="term" value="F:nicotinate phosphoribosyltransferase activity"/>
    <property type="evidence" value="ECO:0007669"/>
    <property type="project" value="UniProtKB-UniRule"/>
</dbReference>
<name>A0A1J8QG41_9AGAM</name>
<accession>A0A1J8QG41</accession>